<feature type="transmembrane region" description="Helical" evidence="2">
    <location>
        <begin position="73"/>
        <end position="97"/>
    </location>
</feature>
<dbReference type="InterPro" id="IPR021434">
    <property type="entry name" value="DUF3082"/>
</dbReference>
<dbReference type="EMBL" id="VYDO01000041">
    <property type="protein sequence ID" value="MYG37612.1"/>
    <property type="molecule type" value="Genomic_DNA"/>
</dbReference>
<gene>
    <name evidence="3" type="ORF">F4162_01015</name>
</gene>
<feature type="region of interest" description="Disordered" evidence="1">
    <location>
        <begin position="1"/>
        <end position="20"/>
    </location>
</feature>
<keyword evidence="2" id="KW-0812">Transmembrane</keyword>
<name>A0A6B1FBD9_9SYNE</name>
<sequence>MTQPASSPADPAPGDLSRPRHGPLRYLTGALSSGLFAVLSWLVAERLVVYFTLHPPHYSKPVAQSIAVGLKTILIGTSFLAVFSFSLIAVGLCLLLVRALLPSHGRRP</sequence>
<proteinExistence type="predicted"/>
<comment type="caution">
    <text evidence="3">The sequence shown here is derived from an EMBL/GenBank/DDBJ whole genome shotgun (WGS) entry which is preliminary data.</text>
</comment>
<dbReference type="Pfam" id="PF11282">
    <property type="entry name" value="DUF3082"/>
    <property type="match status" value="1"/>
</dbReference>
<evidence type="ECO:0000256" key="2">
    <source>
        <dbReference type="SAM" id="Phobius"/>
    </source>
</evidence>
<evidence type="ECO:0000313" key="3">
    <source>
        <dbReference type="EMBL" id="MYG37612.1"/>
    </source>
</evidence>
<keyword evidence="2" id="KW-0472">Membrane</keyword>
<accession>A0A6B1FBD9</accession>
<protein>
    <submittedName>
        <fullName evidence="3">DUF3082 domain-containing protein</fullName>
    </submittedName>
</protein>
<dbReference type="AlphaFoldDB" id="A0A6B1FBD9"/>
<evidence type="ECO:0000256" key="1">
    <source>
        <dbReference type="SAM" id="MobiDB-lite"/>
    </source>
</evidence>
<reference evidence="3" key="1">
    <citation type="submission" date="2019-09" db="EMBL/GenBank/DDBJ databases">
        <title>Characterisation of the sponge microbiome using genome-centric metagenomics.</title>
        <authorList>
            <person name="Engelberts J.P."/>
            <person name="Robbins S.J."/>
            <person name="De Goeij J.M."/>
            <person name="Aranda M."/>
            <person name="Bell S.C."/>
            <person name="Webster N.S."/>
        </authorList>
    </citation>
    <scope>NUCLEOTIDE SEQUENCE</scope>
    <source>
        <strain evidence="3">SB0676_bin_10</strain>
    </source>
</reference>
<organism evidence="3">
    <name type="scientific">Synechococcus sp. SB0676_bin_10</name>
    <dbReference type="NCBI Taxonomy" id="2604869"/>
    <lineage>
        <taxon>Bacteria</taxon>
        <taxon>Bacillati</taxon>
        <taxon>Cyanobacteriota</taxon>
        <taxon>Cyanophyceae</taxon>
        <taxon>Synechococcales</taxon>
        <taxon>Synechococcaceae</taxon>
        <taxon>Synechococcus</taxon>
    </lineage>
</organism>
<feature type="transmembrane region" description="Helical" evidence="2">
    <location>
        <begin position="26"/>
        <end position="53"/>
    </location>
</feature>
<keyword evidence="2" id="KW-1133">Transmembrane helix</keyword>
<feature type="compositionally biased region" description="Low complexity" evidence="1">
    <location>
        <begin position="1"/>
        <end position="13"/>
    </location>
</feature>